<dbReference type="Gene3D" id="2.60.120.260">
    <property type="entry name" value="Galactose-binding domain-like"/>
    <property type="match status" value="1"/>
</dbReference>
<dbReference type="CDD" id="cd12087">
    <property type="entry name" value="TM_EGFR-like"/>
    <property type="match status" value="1"/>
</dbReference>
<keyword evidence="3" id="KW-1185">Reference proteome</keyword>
<dbReference type="EMBL" id="JANKHO010000386">
    <property type="protein sequence ID" value="KAJ3510606.1"/>
    <property type="molecule type" value="Genomic_DNA"/>
</dbReference>
<keyword evidence="1" id="KW-0812">Transmembrane</keyword>
<accession>A0A9W8K1U7</accession>
<dbReference type="Proteomes" id="UP001148786">
    <property type="component" value="Unassembled WGS sequence"/>
</dbReference>
<organism evidence="2 3">
    <name type="scientific">Agrocybe chaxingu</name>
    <dbReference type="NCBI Taxonomy" id="84603"/>
    <lineage>
        <taxon>Eukaryota</taxon>
        <taxon>Fungi</taxon>
        <taxon>Dikarya</taxon>
        <taxon>Basidiomycota</taxon>
        <taxon>Agaricomycotina</taxon>
        <taxon>Agaricomycetes</taxon>
        <taxon>Agaricomycetidae</taxon>
        <taxon>Agaricales</taxon>
        <taxon>Agaricineae</taxon>
        <taxon>Strophariaceae</taxon>
        <taxon>Agrocybe</taxon>
    </lineage>
</organism>
<evidence type="ECO:0000313" key="3">
    <source>
        <dbReference type="Proteomes" id="UP001148786"/>
    </source>
</evidence>
<reference evidence="2" key="1">
    <citation type="submission" date="2022-07" db="EMBL/GenBank/DDBJ databases">
        <title>Genome Sequence of Agrocybe chaxingu.</title>
        <authorList>
            <person name="Buettner E."/>
        </authorList>
    </citation>
    <scope>NUCLEOTIDE SEQUENCE</scope>
    <source>
        <strain evidence="2">MP-N11</strain>
    </source>
</reference>
<evidence type="ECO:0000313" key="2">
    <source>
        <dbReference type="EMBL" id="KAJ3510606.1"/>
    </source>
</evidence>
<proteinExistence type="predicted"/>
<sequence>MSSGRPPITTRWMILDDSDERIQYAGPWLDVDGAPFDNVGNFGPTYGGRMRATVASNATVSLTFNGGTVAPRGEPGIPQRVRWECLIDGEPHLGSGTLSNNAGDTALNNFVICEIDRLSQGEHTLSLNVTRNEDQFYVDRIGYGTANGTFLSGGRVIQATFVMPRLPSSTYADQPDSSVSFSFNGSSIAGEVQQLDTEAPVNFDIPGNFTTPQFFLKYFQTPECLARAHRLTVRYTGIPGAMPLALSHFEVTDSRLPVRTSTLPIISSTSSVSPTTSPTQTALSSLPDEKKSRVGPIVGGGIAFICILGFIVWYLLRRQNALRLKNPFRSTLLMEQVKGRRDSRFPASSPTAQSLLMR</sequence>
<gene>
    <name evidence="2" type="ORF">NLJ89_g4575</name>
</gene>
<evidence type="ECO:0000256" key="1">
    <source>
        <dbReference type="SAM" id="Phobius"/>
    </source>
</evidence>
<name>A0A9W8K1U7_9AGAR</name>
<keyword evidence="1" id="KW-0472">Membrane</keyword>
<keyword evidence="1" id="KW-1133">Transmembrane helix</keyword>
<dbReference type="AlphaFoldDB" id="A0A9W8K1U7"/>
<feature type="transmembrane region" description="Helical" evidence="1">
    <location>
        <begin position="294"/>
        <end position="316"/>
    </location>
</feature>
<dbReference type="OrthoDB" id="3052647at2759"/>
<comment type="caution">
    <text evidence="2">The sequence shown here is derived from an EMBL/GenBank/DDBJ whole genome shotgun (WGS) entry which is preliminary data.</text>
</comment>
<protein>
    <submittedName>
        <fullName evidence="2">Uncharacterized protein</fullName>
    </submittedName>
</protein>